<dbReference type="PRINTS" id="PR00909">
    <property type="entry name" value="SPERMDNBNDNG"/>
</dbReference>
<evidence type="ECO:0000256" key="3">
    <source>
        <dbReference type="ARBA" id="ARBA00022729"/>
    </source>
</evidence>
<dbReference type="GO" id="GO:0042597">
    <property type="term" value="C:periplasmic space"/>
    <property type="evidence" value="ECO:0007669"/>
    <property type="project" value="UniProtKB-SubCell"/>
</dbReference>
<dbReference type="OrthoDB" id="9769319at2"/>
<dbReference type="PANTHER" id="PTHR30222">
    <property type="entry name" value="SPERMIDINE/PUTRESCINE-BINDING PERIPLASMIC PROTEIN"/>
    <property type="match status" value="1"/>
</dbReference>
<dbReference type="SUPFAM" id="SSF53850">
    <property type="entry name" value="Periplasmic binding protein-like II"/>
    <property type="match status" value="1"/>
</dbReference>
<keyword evidence="3" id="KW-0732">Signal</keyword>
<dbReference type="Gene3D" id="3.40.190.10">
    <property type="entry name" value="Periplasmic binding protein-like II"/>
    <property type="match status" value="2"/>
</dbReference>
<evidence type="ECO:0000256" key="5">
    <source>
        <dbReference type="PIRSR" id="PIRSR019574-1"/>
    </source>
</evidence>
<dbReference type="PIRSF" id="PIRSF019574">
    <property type="entry name" value="Periplasmic_polyamine_BP"/>
    <property type="match status" value="1"/>
</dbReference>
<feature type="binding site" evidence="5">
    <location>
        <position position="93"/>
    </location>
    <ligand>
        <name>spermidine</name>
        <dbReference type="ChEBI" id="CHEBI:57834"/>
    </ligand>
</feature>
<comment type="subcellular location">
    <subcellularLocation>
        <location evidence="1">Periplasm</location>
    </subcellularLocation>
</comment>
<evidence type="ECO:0000313" key="7">
    <source>
        <dbReference type="Proteomes" id="UP000002384"/>
    </source>
</evidence>
<dbReference type="Proteomes" id="UP000002384">
    <property type="component" value="Chromosome"/>
</dbReference>
<dbReference type="HOGENOM" id="CLU_026974_1_3_3"/>
<dbReference type="eggNOG" id="COG0687">
    <property type="taxonomic scope" value="Bacteria"/>
</dbReference>
<dbReference type="PROSITE" id="PS51257">
    <property type="entry name" value="PROKAR_LIPOPROTEIN"/>
    <property type="match status" value="1"/>
</dbReference>
<evidence type="ECO:0000313" key="6">
    <source>
        <dbReference type="EMBL" id="ACK69669.1"/>
    </source>
</evidence>
<dbReference type="CDD" id="cd13590">
    <property type="entry name" value="PBP2_PotD_PotF_like"/>
    <property type="match status" value="1"/>
</dbReference>
<protein>
    <submittedName>
        <fullName evidence="6">Extracellular solute-binding protein family 1</fullName>
    </submittedName>
</protein>
<accession>B7K7A1</accession>
<proteinExistence type="predicted"/>
<evidence type="ECO:0000256" key="1">
    <source>
        <dbReference type="ARBA" id="ARBA00004418"/>
    </source>
</evidence>
<evidence type="ECO:0000256" key="2">
    <source>
        <dbReference type="ARBA" id="ARBA00022448"/>
    </source>
</evidence>
<organism evidence="6 7">
    <name type="scientific">Gloeothece citriformis (strain PCC 7424)</name>
    <name type="common">Cyanothece sp. (strain PCC 7424)</name>
    <dbReference type="NCBI Taxonomy" id="65393"/>
    <lineage>
        <taxon>Bacteria</taxon>
        <taxon>Bacillati</taxon>
        <taxon>Cyanobacteriota</taxon>
        <taxon>Cyanophyceae</taxon>
        <taxon>Oscillatoriophycideae</taxon>
        <taxon>Chroococcales</taxon>
        <taxon>Aphanothecaceae</taxon>
        <taxon>Gloeothece</taxon>
        <taxon>Gloeothece citriformis</taxon>
    </lineage>
</organism>
<dbReference type="PANTHER" id="PTHR30222:SF17">
    <property type="entry name" value="SPERMIDINE_PUTRESCINE-BINDING PERIPLASMIC PROTEIN"/>
    <property type="match status" value="1"/>
</dbReference>
<dbReference type="AlphaFoldDB" id="B7K7A1"/>
<dbReference type="GO" id="GO:0015846">
    <property type="term" value="P:polyamine transport"/>
    <property type="evidence" value="ECO:0007669"/>
    <property type="project" value="InterPro"/>
</dbReference>
<dbReference type="STRING" id="65393.PCC7424_1221"/>
<dbReference type="RefSeq" id="WP_012598615.1">
    <property type="nucleotide sequence ID" value="NC_011729.1"/>
</dbReference>
<gene>
    <name evidence="6" type="ordered locus">PCC7424_1221</name>
</gene>
<dbReference type="KEGG" id="cyc:PCC7424_1221"/>
<keyword evidence="4" id="KW-0574">Periplasm</keyword>
<dbReference type="EMBL" id="CP001291">
    <property type="protein sequence ID" value="ACK69669.1"/>
    <property type="molecule type" value="Genomic_DNA"/>
</dbReference>
<dbReference type="GO" id="GO:0019808">
    <property type="term" value="F:polyamine binding"/>
    <property type="evidence" value="ECO:0007669"/>
    <property type="project" value="InterPro"/>
</dbReference>
<reference evidence="7" key="1">
    <citation type="journal article" date="2011" name="MBio">
        <title>Novel metabolic attributes of the genus Cyanothece, comprising a group of unicellular nitrogen-fixing Cyanobacteria.</title>
        <authorList>
            <person name="Bandyopadhyay A."/>
            <person name="Elvitigala T."/>
            <person name="Welsh E."/>
            <person name="Stockel J."/>
            <person name="Liberton M."/>
            <person name="Min H."/>
            <person name="Sherman L.A."/>
            <person name="Pakrasi H.B."/>
        </authorList>
    </citation>
    <scope>NUCLEOTIDE SEQUENCE [LARGE SCALE GENOMIC DNA]</scope>
    <source>
        <strain evidence="7">PCC 7424</strain>
    </source>
</reference>
<dbReference type="InterPro" id="IPR006059">
    <property type="entry name" value="SBP"/>
</dbReference>
<name>B7K7A1_GLOC7</name>
<evidence type="ECO:0000256" key="4">
    <source>
        <dbReference type="ARBA" id="ARBA00022764"/>
    </source>
</evidence>
<dbReference type="InterPro" id="IPR001188">
    <property type="entry name" value="Sperm_putr-bd"/>
</dbReference>
<sequence length="359" mass="40650">MKKIPNLIILSVITLLLIIGCTNNNSPNPGNNSQNQILSIYNWSTYINPEILKEFEQKYNIKIKYDTFESNDDLYAKLKPGNPGYDVIFPSDYMVTIMAKEGLLEPLNREKITNIKNIEPKFLNPPFDPGNQYSLPYQWGTMGLGYNIKATGGEINSWQAVFDKKYEGRVALVDELRTMLGGVLIYLGYDPNTTNPEEINKAKDYIIEHRDTIAAFAPDTGQLLLDQGEVDIAVEWSGDIFQVMEENPDIRYTIPKEGSVIWVDTVAIAKNSPHKDTAEQFINFLFEPEISAKVSNFIKYGTPNKVAIEKGLINEKELKNPSLYPPTEVFNKLTYIKDVGEATRIYDEAWTEVKIGVGK</sequence>
<keyword evidence="2" id="KW-0813">Transport</keyword>
<dbReference type="Pfam" id="PF13416">
    <property type="entry name" value="SBP_bac_8"/>
    <property type="match status" value="1"/>
</dbReference>
<keyword evidence="7" id="KW-1185">Reference proteome</keyword>